<evidence type="ECO:0000313" key="4">
    <source>
        <dbReference type="Proteomes" id="UP000198982"/>
    </source>
</evidence>
<reference evidence="4" key="1">
    <citation type="submission" date="2016-10" db="EMBL/GenBank/DDBJ databases">
        <authorList>
            <person name="Varghese N."/>
            <person name="Submissions S."/>
        </authorList>
    </citation>
    <scope>NUCLEOTIDE SEQUENCE [LARGE SCALE GENOMIC DNA]</scope>
    <source>
        <strain evidence="4">DSM 9751</strain>
    </source>
</reference>
<keyword evidence="1" id="KW-1133">Transmembrane helix</keyword>
<gene>
    <name evidence="3" type="ORF">SAMN05216178_1036</name>
</gene>
<dbReference type="PROSITE" id="PS51257">
    <property type="entry name" value="PROKAR_LIPOPROTEIN"/>
    <property type="match status" value="1"/>
</dbReference>
<evidence type="ECO:0000256" key="2">
    <source>
        <dbReference type="SAM" id="SignalP"/>
    </source>
</evidence>
<evidence type="ECO:0000256" key="1">
    <source>
        <dbReference type="SAM" id="Phobius"/>
    </source>
</evidence>
<accession>A0A1H4K5J6</accession>
<protein>
    <recommendedName>
        <fullName evidence="5">Lipoprotein</fullName>
    </recommendedName>
</protein>
<feature type="signal peptide" evidence="2">
    <location>
        <begin position="1"/>
        <end position="22"/>
    </location>
</feature>
<keyword evidence="2" id="KW-0732">Signal</keyword>
<name>A0A1H4K5J6_9PSED</name>
<dbReference type="Proteomes" id="UP000198982">
    <property type="component" value="Unassembled WGS sequence"/>
</dbReference>
<dbReference type="AlphaFoldDB" id="A0A1H4K5J6"/>
<sequence>MQRGLCTVVSLSLIVSSLGGCASQAKPRVAGPQVYGYTLNQRLSVDEFKALSDTGLETMSGLSIYELKAPAGAKLSLYLERTLWVDRVEKLSGPFEVASDCENAFKDESAQLQATIAEFNSRRARPGGAPRQVGDIYASQSTTPCERKGGRDTDAQSYRYRLAASLSTETAPVKHGLSEKVENAYMGMWMGIFTIVLLPFVLVGAAVGAVTD</sequence>
<feature type="transmembrane region" description="Helical" evidence="1">
    <location>
        <begin position="188"/>
        <end position="210"/>
    </location>
</feature>
<evidence type="ECO:0000313" key="3">
    <source>
        <dbReference type="EMBL" id="SEB53375.1"/>
    </source>
</evidence>
<keyword evidence="1" id="KW-0812">Transmembrane</keyword>
<feature type="chain" id="PRO_5011450904" description="Lipoprotein" evidence="2">
    <location>
        <begin position="23"/>
        <end position="212"/>
    </location>
</feature>
<dbReference type="EMBL" id="FNTJ01000001">
    <property type="protein sequence ID" value="SEB53375.1"/>
    <property type="molecule type" value="Genomic_DNA"/>
</dbReference>
<organism evidence="3 4">
    <name type="scientific">Pseudomonas saponiphila</name>
    <dbReference type="NCBI Taxonomy" id="556534"/>
    <lineage>
        <taxon>Bacteria</taxon>
        <taxon>Pseudomonadati</taxon>
        <taxon>Pseudomonadota</taxon>
        <taxon>Gammaproteobacteria</taxon>
        <taxon>Pseudomonadales</taxon>
        <taxon>Pseudomonadaceae</taxon>
        <taxon>Pseudomonas</taxon>
    </lineage>
</organism>
<keyword evidence="4" id="KW-1185">Reference proteome</keyword>
<keyword evidence="1" id="KW-0472">Membrane</keyword>
<proteinExistence type="predicted"/>
<evidence type="ECO:0008006" key="5">
    <source>
        <dbReference type="Google" id="ProtNLM"/>
    </source>
</evidence>